<feature type="non-terminal residue" evidence="1">
    <location>
        <position position="25"/>
    </location>
</feature>
<proteinExistence type="predicted"/>
<accession>A0A392PTP5</accession>
<comment type="caution">
    <text evidence="1">The sequence shown here is derived from an EMBL/GenBank/DDBJ whole genome shotgun (WGS) entry which is preliminary data.</text>
</comment>
<dbReference type="EMBL" id="LXQA010094732">
    <property type="protein sequence ID" value="MCI15027.1"/>
    <property type="molecule type" value="Genomic_DNA"/>
</dbReference>
<dbReference type="AlphaFoldDB" id="A0A392PTP5"/>
<keyword evidence="2" id="KW-1185">Reference proteome</keyword>
<protein>
    <submittedName>
        <fullName evidence="1">Uncharacterized protein</fullName>
    </submittedName>
</protein>
<name>A0A392PTP5_9FABA</name>
<evidence type="ECO:0000313" key="1">
    <source>
        <dbReference type="EMBL" id="MCI15027.1"/>
    </source>
</evidence>
<organism evidence="1 2">
    <name type="scientific">Trifolium medium</name>
    <dbReference type="NCBI Taxonomy" id="97028"/>
    <lineage>
        <taxon>Eukaryota</taxon>
        <taxon>Viridiplantae</taxon>
        <taxon>Streptophyta</taxon>
        <taxon>Embryophyta</taxon>
        <taxon>Tracheophyta</taxon>
        <taxon>Spermatophyta</taxon>
        <taxon>Magnoliopsida</taxon>
        <taxon>eudicotyledons</taxon>
        <taxon>Gunneridae</taxon>
        <taxon>Pentapetalae</taxon>
        <taxon>rosids</taxon>
        <taxon>fabids</taxon>
        <taxon>Fabales</taxon>
        <taxon>Fabaceae</taxon>
        <taxon>Papilionoideae</taxon>
        <taxon>50 kb inversion clade</taxon>
        <taxon>NPAAA clade</taxon>
        <taxon>Hologalegina</taxon>
        <taxon>IRL clade</taxon>
        <taxon>Trifolieae</taxon>
        <taxon>Trifolium</taxon>
    </lineage>
</organism>
<sequence>MGCARRWCGAPPCLVGPTLTDEGLQ</sequence>
<reference evidence="1 2" key="1">
    <citation type="journal article" date="2018" name="Front. Plant Sci.">
        <title>Red Clover (Trifolium pratense) and Zigzag Clover (T. medium) - A Picture of Genomic Similarities and Differences.</title>
        <authorList>
            <person name="Dluhosova J."/>
            <person name="Istvanek J."/>
            <person name="Nedelnik J."/>
            <person name="Repkova J."/>
        </authorList>
    </citation>
    <scope>NUCLEOTIDE SEQUENCE [LARGE SCALE GENOMIC DNA]</scope>
    <source>
        <strain evidence="2">cv. 10/8</strain>
        <tissue evidence="1">Leaf</tissue>
    </source>
</reference>
<evidence type="ECO:0000313" key="2">
    <source>
        <dbReference type="Proteomes" id="UP000265520"/>
    </source>
</evidence>
<dbReference type="Proteomes" id="UP000265520">
    <property type="component" value="Unassembled WGS sequence"/>
</dbReference>